<organism evidence="5 6">
    <name type="scientific">Aquimarina intermedia</name>
    <dbReference type="NCBI Taxonomy" id="350814"/>
    <lineage>
        <taxon>Bacteria</taxon>
        <taxon>Pseudomonadati</taxon>
        <taxon>Bacteroidota</taxon>
        <taxon>Flavobacteriia</taxon>
        <taxon>Flavobacteriales</taxon>
        <taxon>Flavobacteriaceae</taxon>
        <taxon>Aquimarina</taxon>
    </lineage>
</organism>
<feature type="repeat" description="TPR" evidence="3">
    <location>
        <begin position="442"/>
        <end position="475"/>
    </location>
</feature>
<dbReference type="SUPFAM" id="SSF56601">
    <property type="entry name" value="beta-lactamase/transpeptidase-like"/>
    <property type="match status" value="1"/>
</dbReference>
<protein>
    <submittedName>
        <fullName evidence="5">CubicO group peptidase (Beta-lactamase class C family)</fullName>
    </submittedName>
</protein>
<keyword evidence="3" id="KW-0802">TPR repeat</keyword>
<comment type="caution">
    <text evidence="5">The sequence shown here is derived from an EMBL/GenBank/DDBJ whole genome shotgun (WGS) entry which is preliminary data.</text>
</comment>
<evidence type="ECO:0000256" key="3">
    <source>
        <dbReference type="PROSITE-ProRule" id="PRU00339"/>
    </source>
</evidence>
<dbReference type="RefSeq" id="WP_148782835.1">
    <property type="nucleotide sequence ID" value="NZ_VNHU01000006.1"/>
</dbReference>
<dbReference type="InterPro" id="IPR011990">
    <property type="entry name" value="TPR-like_helical_dom_sf"/>
</dbReference>
<evidence type="ECO:0000313" key="6">
    <source>
        <dbReference type="Proteomes" id="UP000324376"/>
    </source>
</evidence>
<dbReference type="Pfam" id="PF00144">
    <property type="entry name" value="Beta-lactamase"/>
    <property type="match status" value="1"/>
</dbReference>
<dbReference type="InterPro" id="IPR012338">
    <property type="entry name" value="Beta-lactam/transpept-like"/>
</dbReference>
<dbReference type="PANTHER" id="PTHR46825">
    <property type="entry name" value="D-ALANYL-D-ALANINE-CARBOXYPEPTIDASE/ENDOPEPTIDASE AMPH"/>
    <property type="match status" value="1"/>
</dbReference>
<feature type="domain" description="Beta-lactamase-related" evidence="4">
    <location>
        <begin position="38"/>
        <end position="348"/>
    </location>
</feature>
<dbReference type="SUPFAM" id="SSF48452">
    <property type="entry name" value="TPR-like"/>
    <property type="match status" value="1"/>
</dbReference>
<dbReference type="PANTHER" id="PTHR46825:SF11">
    <property type="entry name" value="PENICILLIN-BINDING PROTEIN 4"/>
    <property type="match status" value="1"/>
</dbReference>
<dbReference type="Proteomes" id="UP000324376">
    <property type="component" value="Unassembled WGS sequence"/>
</dbReference>
<gene>
    <name evidence="5" type="ORF">BD809_10646</name>
</gene>
<evidence type="ECO:0000256" key="2">
    <source>
        <dbReference type="ARBA" id="ARBA00023136"/>
    </source>
</evidence>
<dbReference type="Gene3D" id="3.40.710.10">
    <property type="entry name" value="DD-peptidase/beta-lactamase superfamily"/>
    <property type="match status" value="1"/>
</dbReference>
<sequence>MKTIYRYPTRSISSLIIVVALLAFGTTFGQGKADQIDKLMKTYHEYDQFNGSILVAEKGDVIYSKGLGLANMEWDIPNASDTKHRLGSITKQFTAALILQFVEQGKLDLNAPIAKYLKNYPKAQGDKITIHHLLTHSAGIPNYTSLETFQDIYRNPYTPKEFLTVFQDSILEFNPGEKFAYSNSGYFLLGVILEEVSGKSYETLLHENILSPLNMTATGYDHHDRILKNRATGYDREGKKYTNSKYLDMSLPYAAGSMYSTVEDLYTWDRALYTNKVLTQKFRDLMFTAYMPTGRASYGYGWSIGKEKVANRDSITVVEHGGGINGFNTLIYRIPEDNHTIILLNNTGRIELFDMAKKLTKILYDQPFEMPKQSLALAVMESIKSQNTEEGMKTFETHQNNEDYNLNENEMNRVGYYFLQNSKTKEAIEVFKMNVVAFPESSNVYDSLGEAYFMDKQNELALKNYKKSLELNPENENAEKFIEKIKNQ</sequence>
<dbReference type="EMBL" id="VNHU01000006">
    <property type="protein sequence ID" value="TYP72798.1"/>
    <property type="molecule type" value="Genomic_DNA"/>
</dbReference>
<keyword evidence="6" id="KW-1185">Reference proteome</keyword>
<dbReference type="Gene3D" id="1.25.40.10">
    <property type="entry name" value="Tetratricopeptide repeat domain"/>
    <property type="match status" value="1"/>
</dbReference>
<reference evidence="5 6" key="1">
    <citation type="submission" date="2019-07" db="EMBL/GenBank/DDBJ databases">
        <title>Genomic Encyclopedia of Archaeal and Bacterial Type Strains, Phase II (KMG-II): from individual species to whole genera.</title>
        <authorList>
            <person name="Goeker M."/>
        </authorList>
    </citation>
    <scope>NUCLEOTIDE SEQUENCE [LARGE SCALE GENOMIC DNA]</scope>
    <source>
        <strain evidence="5 6">DSM 17527</strain>
    </source>
</reference>
<dbReference type="InterPro" id="IPR001466">
    <property type="entry name" value="Beta-lactam-related"/>
</dbReference>
<proteinExistence type="predicted"/>
<keyword evidence="2" id="KW-0472">Membrane</keyword>
<dbReference type="InterPro" id="IPR050491">
    <property type="entry name" value="AmpC-like"/>
</dbReference>
<dbReference type="SMART" id="SM00028">
    <property type="entry name" value="TPR"/>
    <property type="match status" value="1"/>
</dbReference>
<dbReference type="PROSITE" id="PS50293">
    <property type="entry name" value="TPR_REGION"/>
    <property type="match status" value="1"/>
</dbReference>
<name>A0A5S5C2G6_9FLAO</name>
<evidence type="ECO:0000313" key="5">
    <source>
        <dbReference type="EMBL" id="TYP72798.1"/>
    </source>
</evidence>
<evidence type="ECO:0000259" key="4">
    <source>
        <dbReference type="Pfam" id="PF00144"/>
    </source>
</evidence>
<accession>A0A5S5C2G6</accession>
<dbReference type="InterPro" id="IPR019734">
    <property type="entry name" value="TPR_rpt"/>
</dbReference>
<dbReference type="OrthoDB" id="9793489at2"/>
<dbReference type="GO" id="GO:0016020">
    <property type="term" value="C:membrane"/>
    <property type="evidence" value="ECO:0007669"/>
    <property type="project" value="UniProtKB-SubCell"/>
</dbReference>
<dbReference type="AlphaFoldDB" id="A0A5S5C2G6"/>
<evidence type="ECO:0000256" key="1">
    <source>
        <dbReference type="ARBA" id="ARBA00004370"/>
    </source>
</evidence>
<comment type="subcellular location">
    <subcellularLocation>
        <location evidence="1">Membrane</location>
    </subcellularLocation>
</comment>
<dbReference type="PROSITE" id="PS50005">
    <property type="entry name" value="TPR"/>
    <property type="match status" value="1"/>
</dbReference>